<reference evidence="6 7" key="1">
    <citation type="submission" date="2019-11" db="EMBL/GenBank/DDBJ databases">
        <title>Draft genome sequences of five Paenibacillus species of dairy origin.</title>
        <authorList>
            <person name="Olajide A.M."/>
            <person name="Chen S."/>
            <person name="Lapointe G."/>
        </authorList>
    </citation>
    <scope>NUCLEOTIDE SEQUENCE [LARGE SCALE GENOMIC DNA]</scope>
    <source>
        <strain evidence="6 7">12CR55</strain>
    </source>
</reference>
<evidence type="ECO:0000313" key="6">
    <source>
        <dbReference type="EMBL" id="MUG45769.1"/>
    </source>
</evidence>
<evidence type="ECO:0000313" key="7">
    <source>
        <dbReference type="Proteomes" id="UP000447876"/>
    </source>
</evidence>
<dbReference type="AlphaFoldDB" id="A0A7X2Z2U0"/>
<protein>
    <submittedName>
        <fullName evidence="6">LysR family transcriptional regulator</fullName>
    </submittedName>
</protein>
<dbReference type="Pfam" id="PF03466">
    <property type="entry name" value="LysR_substrate"/>
    <property type="match status" value="1"/>
</dbReference>
<keyword evidence="4" id="KW-0804">Transcription</keyword>
<dbReference type="PANTHER" id="PTHR30126:SF94">
    <property type="entry name" value="LYSR FAMILY TRANSCRIPTIONAL REGULATOR"/>
    <property type="match status" value="1"/>
</dbReference>
<dbReference type="RefSeq" id="WP_155611159.1">
    <property type="nucleotide sequence ID" value="NZ_WNZW01000003.1"/>
</dbReference>
<dbReference type="InterPro" id="IPR036388">
    <property type="entry name" value="WH-like_DNA-bd_sf"/>
</dbReference>
<dbReference type="Proteomes" id="UP000447876">
    <property type="component" value="Unassembled WGS sequence"/>
</dbReference>
<dbReference type="PANTHER" id="PTHR30126">
    <property type="entry name" value="HTH-TYPE TRANSCRIPTIONAL REGULATOR"/>
    <property type="match status" value="1"/>
</dbReference>
<dbReference type="CDD" id="cd05466">
    <property type="entry name" value="PBP2_LTTR_substrate"/>
    <property type="match status" value="1"/>
</dbReference>
<evidence type="ECO:0000256" key="1">
    <source>
        <dbReference type="ARBA" id="ARBA00009437"/>
    </source>
</evidence>
<dbReference type="GO" id="GO:0000976">
    <property type="term" value="F:transcription cis-regulatory region binding"/>
    <property type="evidence" value="ECO:0007669"/>
    <property type="project" value="TreeGrafter"/>
</dbReference>
<evidence type="ECO:0000256" key="4">
    <source>
        <dbReference type="ARBA" id="ARBA00023163"/>
    </source>
</evidence>
<dbReference type="InterPro" id="IPR036390">
    <property type="entry name" value="WH_DNA-bd_sf"/>
</dbReference>
<evidence type="ECO:0000256" key="3">
    <source>
        <dbReference type="ARBA" id="ARBA00023125"/>
    </source>
</evidence>
<keyword evidence="3" id="KW-0238">DNA-binding</keyword>
<gene>
    <name evidence="6" type="ORF">GNP95_12280</name>
</gene>
<dbReference type="Pfam" id="PF00126">
    <property type="entry name" value="HTH_1"/>
    <property type="match status" value="1"/>
</dbReference>
<name>A0A7X2Z2U0_9BACL</name>
<dbReference type="InterPro" id="IPR000847">
    <property type="entry name" value="LysR_HTH_N"/>
</dbReference>
<evidence type="ECO:0000256" key="2">
    <source>
        <dbReference type="ARBA" id="ARBA00023015"/>
    </source>
</evidence>
<proteinExistence type="inferred from homology"/>
<organism evidence="6 7">
    <name type="scientific">Paenibacillus woosongensis</name>
    <dbReference type="NCBI Taxonomy" id="307580"/>
    <lineage>
        <taxon>Bacteria</taxon>
        <taxon>Bacillati</taxon>
        <taxon>Bacillota</taxon>
        <taxon>Bacilli</taxon>
        <taxon>Bacillales</taxon>
        <taxon>Paenibacillaceae</taxon>
        <taxon>Paenibacillus</taxon>
    </lineage>
</organism>
<dbReference type="SUPFAM" id="SSF53850">
    <property type="entry name" value="Periplasmic binding protein-like II"/>
    <property type="match status" value="1"/>
</dbReference>
<dbReference type="PROSITE" id="PS50931">
    <property type="entry name" value="HTH_LYSR"/>
    <property type="match status" value="1"/>
</dbReference>
<accession>A0A7X2Z2U0</accession>
<sequence>MNIHALRIFYEIARAGGVSKAAEELNISQPAVTMQLRKLEKELQMRLTRLEGRNIVLTDAGKWLAAQADRLFALEAEIDRQCIAYQRGSIGSLKISATYLPANYLLPDWLAQYQRSHAAVQISMVSGNLQFALDKLLRYETDMAWIGGSHQQLPADIDFIPVHEDELWFVAHRDHPLAGRSISPAALFASPFILREPGSYTLQALMSLCRAAEIPEPLPAVRVNGPQEALRAALAGLGITFISAIEARSYVNSGALVRIEAGELKAGNVISCCVRAGDPLPSQAQAFLELALHASSTQAT</sequence>
<keyword evidence="2" id="KW-0805">Transcription regulation</keyword>
<dbReference type="GO" id="GO:0003700">
    <property type="term" value="F:DNA-binding transcription factor activity"/>
    <property type="evidence" value="ECO:0007669"/>
    <property type="project" value="InterPro"/>
</dbReference>
<comment type="caution">
    <text evidence="6">The sequence shown here is derived from an EMBL/GenBank/DDBJ whole genome shotgun (WGS) entry which is preliminary data.</text>
</comment>
<feature type="domain" description="HTH lysR-type" evidence="5">
    <location>
        <begin position="1"/>
        <end position="58"/>
    </location>
</feature>
<comment type="similarity">
    <text evidence="1">Belongs to the LysR transcriptional regulatory family.</text>
</comment>
<evidence type="ECO:0000259" key="5">
    <source>
        <dbReference type="PROSITE" id="PS50931"/>
    </source>
</evidence>
<dbReference type="Gene3D" id="3.40.190.290">
    <property type="match status" value="1"/>
</dbReference>
<dbReference type="InterPro" id="IPR005119">
    <property type="entry name" value="LysR_subst-bd"/>
</dbReference>
<dbReference type="PRINTS" id="PR00039">
    <property type="entry name" value="HTHLYSR"/>
</dbReference>
<dbReference type="Gene3D" id="1.10.10.10">
    <property type="entry name" value="Winged helix-like DNA-binding domain superfamily/Winged helix DNA-binding domain"/>
    <property type="match status" value="1"/>
</dbReference>
<dbReference type="EMBL" id="WNZW01000003">
    <property type="protein sequence ID" value="MUG45769.1"/>
    <property type="molecule type" value="Genomic_DNA"/>
</dbReference>
<dbReference type="SUPFAM" id="SSF46785">
    <property type="entry name" value="Winged helix' DNA-binding domain"/>
    <property type="match status" value="1"/>
</dbReference>
<dbReference type="OrthoDB" id="9803735at2"/>